<sequence length="157" mass="17066">MPLTSTSPMSIASGILYYLAERLNSPLYTLISTFLTPIVNIILTGLLAARILYQQTRLSKLLGSAMSRQSPYTKIAMMCIESSALIVLVGVACIITTFVAYLWSGFPYMILPHICVISPVLIVYRVAQGRSLETVTSDCSEGRMSAINFQGDAQSGC</sequence>
<evidence type="ECO:0000256" key="1">
    <source>
        <dbReference type="SAM" id="Phobius"/>
    </source>
</evidence>
<keyword evidence="1" id="KW-1133">Transmembrane helix</keyword>
<evidence type="ECO:0000313" key="2">
    <source>
        <dbReference type="EMBL" id="KAF4610043.1"/>
    </source>
</evidence>
<organism evidence="2 3">
    <name type="scientific">Agrocybe pediades</name>
    <dbReference type="NCBI Taxonomy" id="84607"/>
    <lineage>
        <taxon>Eukaryota</taxon>
        <taxon>Fungi</taxon>
        <taxon>Dikarya</taxon>
        <taxon>Basidiomycota</taxon>
        <taxon>Agaricomycotina</taxon>
        <taxon>Agaricomycetes</taxon>
        <taxon>Agaricomycetidae</taxon>
        <taxon>Agaricales</taxon>
        <taxon>Agaricineae</taxon>
        <taxon>Strophariaceae</taxon>
        <taxon>Agrocybe</taxon>
    </lineage>
</organism>
<feature type="transmembrane region" description="Helical" evidence="1">
    <location>
        <begin position="74"/>
        <end position="103"/>
    </location>
</feature>
<feature type="transmembrane region" description="Helical" evidence="1">
    <location>
        <begin position="27"/>
        <end position="53"/>
    </location>
</feature>
<reference evidence="2 3" key="1">
    <citation type="submission" date="2019-12" db="EMBL/GenBank/DDBJ databases">
        <authorList>
            <person name="Floudas D."/>
            <person name="Bentzer J."/>
            <person name="Ahren D."/>
            <person name="Johansson T."/>
            <person name="Persson P."/>
            <person name="Tunlid A."/>
        </authorList>
    </citation>
    <scope>NUCLEOTIDE SEQUENCE [LARGE SCALE GENOMIC DNA]</scope>
    <source>
        <strain evidence="2 3">CBS 102.39</strain>
    </source>
</reference>
<accession>A0A8H4QFI6</accession>
<dbReference type="Proteomes" id="UP000521872">
    <property type="component" value="Unassembled WGS sequence"/>
</dbReference>
<keyword evidence="1" id="KW-0472">Membrane</keyword>
<dbReference type="AlphaFoldDB" id="A0A8H4QFI6"/>
<keyword evidence="1" id="KW-0812">Transmembrane</keyword>
<name>A0A8H4QFI6_9AGAR</name>
<evidence type="ECO:0000313" key="3">
    <source>
        <dbReference type="Proteomes" id="UP000521872"/>
    </source>
</evidence>
<keyword evidence="3" id="KW-1185">Reference proteome</keyword>
<proteinExistence type="predicted"/>
<feature type="transmembrane region" description="Helical" evidence="1">
    <location>
        <begin position="109"/>
        <end position="127"/>
    </location>
</feature>
<dbReference type="EMBL" id="JAACJL010000059">
    <property type="protein sequence ID" value="KAF4610043.1"/>
    <property type="molecule type" value="Genomic_DNA"/>
</dbReference>
<comment type="caution">
    <text evidence="2">The sequence shown here is derived from an EMBL/GenBank/DDBJ whole genome shotgun (WGS) entry which is preliminary data.</text>
</comment>
<gene>
    <name evidence="2" type="ORF">D9613_010484</name>
</gene>
<protein>
    <submittedName>
        <fullName evidence="2">Uncharacterized protein</fullName>
    </submittedName>
</protein>